<dbReference type="Gene3D" id="4.10.280.10">
    <property type="entry name" value="Helix-loop-helix DNA-binding domain"/>
    <property type="match status" value="1"/>
</dbReference>
<keyword evidence="5" id="KW-0539">Nucleus</keyword>
<organism evidence="8">
    <name type="scientific">Salvia miltiorrhiza</name>
    <name type="common">Chinese sage</name>
    <dbReference type="NCBI Taxonomy" id="226208"/>
    <lineage>
        <taxon>Eukaryota</taxon>
        <taxon>Viridiplantae</taxon>
        <taxon>Streptophyta</taxon>
        <taxon>Embryophyta</taxon>
        <taxon>Tracheophyta</taxon>
        <taxon>Spermatophyta</taxon>
        <taxon>Magnoliopsida</taxon>
        <taxon>eudicotyledons</taxon>
        <taxon>Gunneridae</taxon>
        <taxon>Pentapetalae</taxon>
        <taxon>asterids</taxon>
        <taxon>lamiids</taxon>
        <taxon>Lamiales</taxon>
        <taxon>Lamiaceae</taxon>
        <taxon>Nepetoideae</taxon>
        <taxon>Mentheae</taxon>
        <taxon>Salviinae</taxon>
        <taxon>Salvia</taxon>
        <taxon>Salvia incertae sedis</taxon>
    </lineage>
</organism>
<dbReference type="InterPro" id="IPR011598">
    <property type="entry name" value="bHLH_dom"/>
</dbReference>
<dbReference type="EMBL" id="KP257471">
    <property type="protein sequence ID" value="AKN09573.1"/>
    <property type="molecule type" value="mRNA"/>
</dbReference>
<dbReference type="PANTHER" id="PTHR45914:SF12">
    <property type="entry name" value="TRANSCRIPTION FACTOR BHLH87"/>
    <property type="match status" value="1"/>
</dbReference>
<dbReference type="GO" id="GO:0003700">
    <property type="term" value="F:DNA-binding transcription factor activity"/>
    <property type="evidence" value="ECO:0007669"/>
    <property type="project" value="InterPro"/>
</dbReference>
<dbReference type="InterPro" id="IPR036638">
    <property type="entry name" value="HLH_DNA-bd_sf"/>
</dbReference>
<keyword evidence="4" id="KW-0804">Transcription</keyword>
<feature type="compositionally biased region" description="Low complexity" evidence="6">
    <location>
        <begin position="242"/>
        <end position="257"/>
    </location>
</feature>
<evidence type="ECO:0000256" key="3">
    <source>
        <dbReference type="ARBA" id="ARBA00023125"/>
    </source>
</evidence>
<evidence type="ECO:0000313" key="8">
    <source>
        <dbReference type="EMBL" id="AKN09573.1"/>
    </source>
</evidence>
<comment type="subcellular location">
    <subcellularLocation>
        <location evidence="1">Nucleus</location>
    </subcellularLocation>
</comment>
<proteinExistence type="evidence at transcript level"/>
<dbReference type="GO" id="GO:0005634">
    <property type="term" value="C:nucleus"/>
    <property type="evidence" value="ECO:0007669"/>
    <property type="project" value="UniProtKB-SubCell"/>
</dbReference>
<reference evidence="8" key="1">
    <citation type="submission" date="2014-12" db="EMBL/GenBank/DDBJ databases">
        <title>Genome-wide characterization and analysis of bHLH transcription factors related to tanshinones biosynthesis in Salvia miltiorrhiza.</title>
        <authorList>
            <person name="Zhang X."/>
            <person name="Song J."/>
        </authorList>
    </citation>
    <scope>NUCLEOTIDE SEQUENCE</scope>
</reference>
<evidence type="ECO:0000256" key="5">
    <source>
        <dbReference type="ARBA" id="ARBA00023242"/>
    </source>
</evidence>
<evidence type="ECO:0000256" key="6">
    <source>
        <dbReference type="SAM" id="MobiDB-lite"/>
    </source>
</evidence>
<protein>
    <submittedName>
        <fullName evidence="8">Basic helix-loop-helix transcription factor</fullName>
    </submittedName>
</protein>
<evidence type="ECO:0000256" key="4">
    <source>
        <dbReference type="ARBA" id="ARBA00023163"/>
    </source>
</evidence>
<keyword evidence="2" id="KW-0805">Transcription regulation</keyword>
<name>A0A0H3Y7I1_SALMI</name>
<feature type="region of interest" description="Disordered" evidence="6">
    <location>
        <begin position="224"/>
        <end position="265"/>
    </location>
</feature>
<feature type="region of interest" description="Disordered" evidence="6">
    <location>
        <begin position="179"/>
        <end position="207"/>
    </location>
</feature>
<dbReference type="AlphaFoldDB" id="A0A0H3Y7I1"/>
<dbReference type="GO" id="GO:0003677">
    <property type="term" value="F:DNA binding"/>
    <property type="evidence" value="ECO:0007669"/>
    <property type="project" value="UniProtKB-KW"/>
</dbReference>
<dbReference type="SUPFAM" id="SSF47459">
    <property type="entry name" value="HLH, helix-loop-helix DNA-binding domain"/>
    <property type="match status" value="1"/>
</dbReference>
<keyword evidence="3" id="KW-0238">DNA-binding</keyword>
<dbReference type="Pfam" id="PF00010">
    <property type="entry name" value="HLH"/>
    <property type="match status" value="1"/>
</dbReference>
<sequence length="409" mass="44908">MDNIDWGNELEESFIMSSSISLPYYNNNKIETISSKLDTYSPVHQQMQKTEILSNILPQQWNSRSGAGSGWGVAINAGATTSGSFIECSRPSALNTTPLKNSIIDDTNVLEQHPPMAANAAASFESLDCLLSASTTDTTTSADQDDGISLIFSDCQNLWNFAKSGKTTITPVSRNSEEIVNNRSKRKREAATSEPIGLTELDFQSNYSDHGNGSGGFQIISENQQKSTKKARLDQKQPLPVINSSSSNINFQQPSSSASSGDEQDAEAIAQMKEIIYRAAAFRPVNFGAEAMEKPKRKNVRVSSDPQTVAARQRRERISERIRVLQKLVPGGSKMDTASMLDEAANYLKFLRSQVKALEALGQKSVIDPTVHNFPANTNLAFSSPFLSYSFAMQQQPQFSIHNPNQFKS</sequence>
<dbReference type="PANTHER" id="PTHR45914">
    <property type="entry name" value="TRANSCRIPTION FACTOR HEC3-RELATED"/>
    <property type="match status" value="1"/>
</dbReference>
<dbReference type="InterPro" id="IPR045843">
    <property type="entry name" value="IND-like"/>
</dbReference>
<dbReference type="PROSITE" id="PS50888">
    <property type="entry name" value="BHLH"/>
    <property type="match status" value="1"/>
</dbReference>
<evidence type="ECO:0000256" key="2">
    <source>
        <dbReference type="ARBA" id="ARBA00023015"/>
    </source>
</evidence>
<evidence type="ECO:0000256" key="1">
    <source>
        <dbReference type="ARBA" id="ARBA00004123"/>
    </source>
</evidence>
<feature type="domain" description="BHLH" evidence="7">
    <location>
        <begin position="302"/>
        <end position="351"/>
    </location>
</feature>
<dbReference type="SMART" id="SM00353">
    <property type="entry name" value="HLH"/>
    <property type="match status" value="1"/>
</dbReference>
<dbReference type="GO" id="GO:0046983">
    <property type="term" value="F:protein dimerization activity"/>
    <property type="evidence" value="ECO:0007669"/>
    <property type="project" value="InterPro"/>
</dbReference>
<evidence type="ECO:0000259" key="7">
    <source>
        <dbReference type="PROSITE" id="PS50888"/>
    </source>
</evidence>
<accession>A0A0H3Y7I1</accession>